<dbReference type="PANTHER" id="PTHR43827:SF3">
    <property type="entry name" value="NADP-DEPENDENT OXIDOREDUCTASE DOMAIN-CONTAINING PROTEIN"/>
    <property type="match status" value="1"/>
</dbReference>
<evidence type="ECO:0000259" key="8">
    <source>
        <dbReference type="Pfam" id="PF00248"/>
    </source>
</evidence>
<comment type="catalytic activity">
    <reaction evidence="4">
        <text>isatin + NADPH + H(+) = 3-hydroxyindolin-2-one + NADP(+)</text>
        <dbReference type="Rhea" id="RHEA:68608"/>
        <dbReference type="ChEBI" id="CHEBI:15378"/>
        <dbReference type="ChEBI" id="CHEBI:27539"/>
        <dbReference type="ChEBI" id="CHEBI:28536"/>
        <dbReference type="ChEBI" id="CHEBI:57783"/>
        <dbReference type="ChEBI" id="CHEBI:58349"/>
    </reaction>
</comment>
<dbReference type="FunFam" id="3.20.20.100:FF:000002">
    <property type="entry name" value="2,5-diketo-D-gluconic acid reductase A"/>
    <property type="match status" value="1"/>
</dbReference>
<evidence type="ECO:0000256" key="2">
    <source>
        <dbReference type="ARBA" id="ARBA00023002"/>
    </source>
</evidence>
<evidence type="ECO:0000256" key="3">
    <source>
        <dbReference type="ARBA" id="ARBA00050878"/>
    </source>
</evidence>
<keyword evidence="1" id="KW-0521">NADP</keyword>
<evidence type="ECO:0000313" key="10">
    <source>
        <dbReference type="Proteomes" id="UP000694255"/>
    </source>
</evidence>
<dbReference type="InterPro" id="IPR020471">
    <property type="entry name" value="AKR"/>
</dbReference>
<dbReference type="InterPro" id="IPR018170">
    <property type="entry name" value="Aldo/ket_reductase_CS"/>
</dbReference>
<gene>
    <name evidence="9" type="ORF">J8A68_004498</name>
</gene>
<dbReference type="EMBL" id="JAGSYN010000186">
    <property type="protein sequence ID" value="KAG7661998.1"/>
    <property type="molecule type" value="Genomic_DNA"/>
</dbReference>
<name>A0A8J5UFF5_9ASCO</name>
<sequence length="301" mass="33970">MSTIQLNNNTKIPVLGLGTWQSSPEEVYTAVLHALKTGYRHIDTAFAYDNEESIGRAIHDSGIPRDELFITTKLWCTYHQVPQEGLKESLKRLGLEYVDLYLMHWPVPLNPKGNDPKFPTLPDGNRDIVEGWDFVKTWEKMQELVGNGTKSVGVSNFDVENLERLLEAPSTKIVPVANQVELHPHLPQHKLLKFAKAKGIVLEAYSPLGSTNSPLLTEPELVKIAEKYQVSTATILISWAIWRGTVVLPKSITPKRIESNFKTVKLDDVDGKTIDDLHKTIGIKRFINPNWYPVTVFHGDE</sequence>
<reference evidence="9 10" key="1">
    <citation type="journal article" date="2021" name="DNA Res.">
        <title>Genome analysis of Candida subhashii reveals its hybrid nature and dual mitochondrial genome conformations.</title>
        <authorList>
            <person name="Mixao V."/>
            <person name="Hegedusova E."/>
            <person name="Saus E."/>
            <person name="Pryszcz L.P."/>
            <person name="Cillingova A."/>
            <person name="Nosek J."/>
            <person name="Gabaldon T."/>
        </authorList>
    </citation>
    <scope>NUCLEOTIDE SEQUENCE [LARGE SCALE GENOMIC DNA]</scope>
    <source>
        <strain evidence="9 10">CBS 10753</strain>
    </source>
</reference>
<dbReference type="InterPro" id="IPR023210">
    <property type="entry name" value="NADP_OxRdtase_dom"/>
</dbReference>
<dbReference type="PANTHER" id="PTHR43827">
    <property type="entry name" value="2,5-DIKETO-D-GLUCONIC ACID REDUCTASE"/>
    <property type="match status" value="1"/>
</dbReference>
<keyword evidence="10" id="KW-1185">Reference proteome</keyword>
<proteinExistence type="predicted"/>
<protein>
    <recommendedName>
        <fullName evidence="6">2-dehydropantolactone reductase</fullName>
        <ecNumber evidence="5">1.1.1.358</ecNumber>
    </recommendedName>
    <alternativeName>
        <fullName evidence="6">2-dehydropantolactone reductase</fullName>
    </alternativeName>
    <alternativeName>
        <fullName evidence="7">Ketopantoyl-lactone reductase</fullName>
    </alternativeName>
</protein>
<evidence type="ECO:0000313" key="9">
    <source>
        <dbReference type="EMBL" id="KAG7661998.1"/>
    </source>
</evidence>
<dbReference type="PROSITE" id="PS00798">
    <property type="entry name" value="ALDOKETO_REDUCTASE_1"/>
    <property type="match status" value="1"/>
</dbReference>
<evidence type="ECO:0000256" key="6">
    <source>
        <dbReference type="ARBA" id="ARBA00079693"/>
    </source>
</evidence>
<dbReference type="GO" id="GO:0042180">
    <property type="term" value="P:ketone metabolic process"/>
    <property type="evidence" value="ECO:0007669"/>
    <property type="project" value="UniProtKB-ARBA"/>
</dbReference>
<dbReference type="EC" id="1.1.1.358" evidence="5"/>
<dbReference type="GO" id="GO:0047011">
    <property type="term" value="F:2-dehydropantolactone reductase (A-specific) activity"/>
    <property type="evidence" value="ECO:0007669"/>
    <property type="project" value="UniProtKB-ARBA"/>
</dbReference>
<comment type="caution">
    <text evidence="9">The sequence shown here is derived from an EMBL/GenBank/DDBJ whole genome shotgun (WGS) entry which is preliminary data.</text>
</comment>
<comment type="catalytic activity">
    <reaction evidence="3">
        <text>(R)-pantolactone + NADP(+) = 2-dehydropantolactone + NADPH + H(+)</text>
        <dbReference type="Rhea" id="RHEA:18981"/>
        <dbReference type="ChEBI" id="CHEBI:15378"/>
        <dbReference type="ChEBI" id="CHEBI:16719"/>
        <dbReference type="ChEBI" id="CHEBI:18395"/>
        <dbReference type="ChEBI" id="CHEBI:57783"/>
        <dbReference type="ChEBI" id="CHEBI:58349"/>
        <dbReference type="EC" id="1.1.1.358"/>
    </reaction>
</comment>
<evidence type="ECO:0000256" key="5">
    <source>
        <dbReference type="ARBA" id="ARBA00066965"/>
    </source>
</evidence>
<accession>A0A8J5UFF5</accession>
<dbReference type="OrthoDB" id="416253at2759"/>
<dbReference type="AlphaFoldDB" id="A0A8J5UFF5"/>
<evidence type="ECO:0000256" key="7">
    <source>
        <dbReference type="ARBA" id="ARBA00081322"/>
    </source>
</evidence>
<keyword evidence="2" id="KW-0560">Oxidoreductase</keyword>
<dbReference type="Pfam" id="PF00248">
    <property type="entry name" value="Aldo_ket_red"/>
    <property type="match status" value="1"/>
</dbReference>
<organism evidence="9 10">
    <name type="scientific">[Candida] subhashii</name>
    <dbReference type="NCBI Taxonomy" id="561895"/>
    <lineage>
        <taxon>Eukaryota</taxon>
        <taxon>Fungi</taxon>
        <taxon>Dikarya</taxon>
        <taxon>Ascomycota</taxon>
        <taxon>Saccharomycotina</taxon>
        <taxon>Pichiomycetes</taxon>
        <taxon>Debaryomycetaceae</taxon>
        <taxon>Spathaspora</taxon>
    </lineage>
</organism>
<evidence type="ECO:0000256" key="1">
    <source>
        <dbReference type="ARBA" id="ARBA00022857"/>
    </source>
</evidence>
<dbReference type="PIRSF" id="PIRSF000097">
    <property type="entry name" value="AKR"/>
    <property type="match status" value="1"/>
</dbReference>
<feature type="domain" description="NADP-dependent oxidoreductase" evidence="8">
    <location>
        <begin position="15"/>
        <end position="277"/>
    </location>
</feature>
<evidence type="ECO:0000256" key="4">
    <source>
        <dbReference type="ARBA" id="ARBA00051098"/>
    </source>
</evidence>
<dbReference type="Proteomes" id="UP000694255">
    <property type="component" value="Unassembled WGS sequence"/>
</dbReference>
<dbReference type="GeneID" id="73471298"/>
<dbReference type="RefSeq" id="XP_049262231.1">
    <property type="nucleotide sequence ID" value="XM_049408464.1"/>
</dbReference>